<comment type="caution">
    <text evidence="1">The sequence shown here is derived from an EMBL/GenBank/DDBJ whole genome shotgun (WGS) entry which is preliminary data.</text>
</comment>
<organism evidence="1 2">
    <name type="scientific">Eleutherodactylus coqui</name>
    <name type="common">Puerto Rican coqui</name>
    <dbReference type="NCBI Taxonomy" id="57060"/>
    <lineage>
        <taxon>Eukaryota</taxon>
        <taxon>Metazoa</taxon>
        <taxon>Chordata</taxon>
        <taxon>Craniata</taxon>
        <taxon>Vertebrata</taxon>
        <taxon>Euteleostomi</taxon>
        <taxon>Amphibia</taxon>
        <taxon>Batrachia</taxon>
        <taxon>Anura</taxon>
        <taxon>Neobatrachia</taxon>
        <taxon>Hyloidea</taxon>
        <taxon>Eleutherodactylidae</taxon>
        <taxon>Eleutherodactylinae</taxon>
        <taxon>Eleutherodactylus</taxon>
        <taxon>Eleutherodactylus</taxon>
    </lineage>
</organism>
<protein>
    <submittedName>
        <fullName evidence="1">Uncharacterized protein</fullName>
    </submittedName>
</protein>
<accession>A0A8J6JZH3</accession>
<sequence length="88" mass="10324">MHDPMGASQNTYYKERYKRVTIVPLPYKAVSFSLPRSLNHQIIQILQKLIQIENKINLDLSTAHLSSSRDRVNKYTYIFTRTGKKKKV</sequence>
<dbReference type="AlphaFoldDB" id="A0A8J6JZH3"/>
<keyword evidence="2" id="KW-1185">Reference proteome</keyword>
<dbReference type="EMBL" id="WNTK01000013">
    <property type="protein sequence ID" value="KAG9473811.1"/>
    <property type="molecule type" value="Genomic_DNA"/>
</dbReference>
<evidence type="ECO:0000313" key="1">
    <source>
        <dbReference type="EMBL" id="KAG9473811.1"/>
    </source>
</evidence>
<gene>
    <name evidence="1" type="ORF">GDO78_004229</name>
</gene>
<dbReference type="Proteomes" id="UP000770717">
    <property type="component" value="Unassembled WGS sequence"/>
</dbReference>
<proteinExistence type="predicted"/>
<name>A0A8J6JZH3_ELECQ</name>
<evidence type="ECO:0000313" key="2">
    <source>
        <dbReference type="Proteomes" id="UP000770717"/>
    </source>
</evidence>
<reference evidence="1" key="1">
    <citation type="thesis" date="2020" institute="ProQuest LLC" country="789 East Eisenhower Parkway, Ann Arbor, MI, USA">
        <title>Comparative Genomics and Chromosome Evolution.</title>
        <authorList>
            <person name="Mudd A.B."/>
        </authorList>
    </citation>
    <scope>NUCLEOTIDE SEQUENCE</scope>
    <source>
        <strain evidence="1">HN-11 Male</strain>
        <tissue evidence="1">Kidney and liver</tissue>
    </source>
</reference>